<reference evidence="1 2" key="1">
    <citation type="journal article" date="2016" name="Nat. Commun.">
        <title>Extremotolerant tardigrade genome and improved radiotolerance of human cultured cells by tardigrade-unique protein.</title>
        <authorList>
            <person name="Hashimoto T."/>
            <person name="Horikawa D.D."/>
            <person name="Saito Y."/>
            <person name="Kuwahara H."/>
            <person name="Kozuka-Hata H."/>
            <person name="Shin-I T."/>
            <person name="Minakuchi Y."/>
            <person name="Ohishi K."/>
            <person name="Motoyama A."/>
            <person name="Aizu T."/>
            <person name="Enomoto A."/>
            <person name="Kondo K."/>
            <person name="Tanaka S."/>
            <person name="Hara Y."/>
            <person name="Koshikawa S."/>
            <person name="Sagara H."/>
            <person name="Miura T."/>
            <person name="Yokobori S."/>
            <person name="Miyagawa K."/>
            <person name="Suzuki Y."/>
            <person name="Kubo T."/>
            <person name="Oyama M."/>
            <person name="Kohara Y."/>
            <person name="Fujiyama A."/>
            <person name="Arakawa K."/>
            <person name="Katayama T."/>
            <person name="Toyoda A."/>
            <person name="Kunieda T."/>
        </authorList>
    </citation>
    <scope>NUCLEOTIDE SEQUENCE [LARGE SCALE GENOMIC DNA]</scope>
    <source>
        <strain evidence="1 2">YOKOZUNA-1</strain>
    </source>
</reference>
<name>A0A1D1VN54_RAMVA</name>
<dbReference type="AlphaFoldDB" id="A0A1D1VN54"/>
<evidence type="ECO:0000313" key="1">
    <source>
        <dbReference type="EMBL" id="GAV03042.1"/>
    </source>
</evidence>
<accession>A0A1D1VN54</accession>
<keyword evidence="2" id="KW-1185">Reference proteome</keyword>
<dbReference type="EMBL" id="BDGG01000009">
    <property type="protein sequence ID" value="GAV03042.1"/>
    <property type="molecule type" value="Genomic_DNA"/>
</dbReference>
<gene>
    <name evidence="1" type="primary">RvY_13526</name>
    <name evidence="1" type="synonym">RvY_13526.2</name>
    <name evidence="1" type="ORF">RvY_13526-2</name>
</gene>
<dbReference type="Proteomes" id="UP000186922">
    <property type="component" value="Unassembled WGS sequence"/>
</dbReference>
<evidence type="ECO:0008006" key="3">
    <source>
        <dbReference type="Google" id="ProtNLM"/>
    </source>
</evidence>
<evidence type="ECO:0000313" key="2">
    <source>
        <dbReference type="Proteomes" id="UP000186922"/>
    </source>
</evidence>
<comment type="caution">
    <text evidence="1">The sequence shown here is derived from an EMBL/GenBank/DDBJ whole genome shotgun (WGS) entry which is preliminary data.</text>
</comment>
<organism evidence="1 2">
    <name type="scientific">Ramazzottius varieornatus</name>
    <name type="common">Water bear</name>
    <name type="synonym">Tardigrade</name>
    <dbReference type="NCBI Taxonomy" id="947166"/>
    <lineage>
        <taxon>Eukaryota</taxon>
        <taxon>Metazoa</taxon>
        <taxon>Ecdysozoa</taxon>
        <taxon>Tardigrada</taxon>
        <taxon>Eutardigrada</taxon>
        <taxon>Parachela</taxon>
        <taxon>Hypsibioidea</taxon>
        <taxon>Ramazzottiidae</taxon>
        <taxon>Ramazzottius</taxon>
    </lineage>
</organism>
<protein>
    <recommendedName>
        <fullName evidence="3">DUF937 domain-containing protein</fullName>
    </recommendedName>
</protein>
<dbReference type="OrthoDB" id="10053680at2759"/>
<sequence>MDMAMNLLGQLAPQQQDSVKSNWGELFNVMGGSKENVAMELAKQTVKTQLLGGGSGSGGSGGGMASMLGGMSKLFGKKEPAKEEAAASIPSNPMDIISKAAPFIGGLDNPNALMGFFMQGVMGSGAAKTQSESSIFSMMKQVIFGLLGDKLPAQSFSQNNQAQGAWTNFLQLAAGAMKKQAT</sequence>
<proteinExistence type="predicted"/>